<accession>A0A7Y6BW55</accession>
<evidence type="ECO:0000256" key="1">
    <source>
        <dbReference type="SAM" id="SignalP"/>
    </source>
</evidence>
<sequence>MSNRVAVLVLLMVISLTGCAGQIQDEQAQPPSDDPKEKGFTGYVVDRKEDSILVVSPEYEDFGSNGGASRYYPAKWFSNAPDPQVGSYVEIWTDGGPENEPYPGRARAESIAEYTAATPDGAKISEADAIRGGLYLPDGERISVPVIEDVEFQADTGTWKVRMRDAMAVDQDQSHVELEVRDVEPVEPVQEHESE</sequence>
<dbReference type="InterPro" id="IPR021598">
    <property type="entry name" value="DUF3221"/>
</dbReference>
<dbReference type="EMBL" id="JABMCB010000177">
    <property type="protein sequence ID" value="NUU76007.1"/>
    <property type="molecule type" value="Genomic_DNA"/>
</dbReference>
<evidence type="ECO:0000313" key="2">
    <source>
        <dbReference type="EMBL" id="NUU76007.1"/>
    </source>
</evidence>
<dbReference type="RefSeq" id="WP_175395738.1">
    <property type="nucleotide sequence ID" value="NZ_JABMCB010000177.1"/>
</dbReference>
<protein>
    <submittedName>
        <fullName evidence="2">DUF3221 domain-containing protein</fullName>
    </submittedName>
</protein>
<name>A0A7Y6BW55_9BACL</name>
<reference evidence="2 3" key="1">
    <citation type="submission" date="2020-05" db="EMBL/GenBank/DDBJ databases">
        <title>Genome Sequencing of Type Strains.</title>
        <authorList>
            <person name="Lemaire J.F."/>
            <person name="Inderbitzin P."/>
            <person name="Gregorio O.A."/>
            <person name="Collins S.B."/>
            <person name="Wespe N."/>
            <person name="Knight-Connoni V."/>
        </authorList>
    </citation>
    <scope>NUCLEOTIDE SEQUENCE [LARGE SCALE GENOMIC DNA]</scope>
    <source>
        <strain evidence="2 3">LMG 21957</strain>
    </source>
</reference>
<evidence type="ECO:0000313" key="3">
    <source>
        <dbReference type="Proteomes" id="UP000526125"/>
    </source>
</evidence>
<feature type="signal peptide" evidence="1">
    <location>
        <begin position="1"/>
        <end position="20"/>
    </location>
</feature>
<dbReference type="Proteomes" id="UP000526125">
    <property type="component" value="Unassembled WGS sequence"/>
</dbReference>
<keyword evidence="1" id="KW-0732">Signal</keyword>
<keyword evidence="3" id="KW-1185">Reference proteome</keyword>
<feature type="chain" id="PRO_5039696218" evidence="1">
    <location>
        <begin position="21"/>
        <end position="195"/>
    </location>
</feature>
<gene>
    <name evidence="2" type="ORF">HP552_12275</name>
</gene>
<comment type="caution">
    <text evidence="2">The sequence shown here is derived from an EMBL/GenBank/DDBJ whole genome shotgun (WGS) entry which is preliminary data.</text>
</comment>
<dbReference type="Pfam" id="PF11518">
    <property type="entry name" value="DUF3221"/>
    <property type="match status" value="1"/>
</dbReference>
<dbReference type="AlphaFoldDB" id="A0A7Y6BW55"/>
<dbReference type="PROSITE" id="PS51257">
    <property type="entry name" value="PROKAR_LIPOPROTEIN"/>
    <property type="match status" value="1"/>
</dbReference>
<organism evidence="2 3">
    <name type="scientific">Paenibacillus xylanilyticus</name>
    <dbReference type="NCBI Taxonomy" id="248903"/>
    <lineage>
        <taxon>Bacteria</taxon>
        <taxon>Bacillati</taxon>
        <taxon>Bacillota</taxon>
        <taxon>Bacilli</taxon>
        <taxon>Bacillales</taxon>
        <taxon>Paenibacillaceae</taxon>
        <taxon>Paenibacillus</taxon>
    </lineage>
</organism>
<proteinExistence type="predicted"/>